<feature type="region of interest" description="Disordered" evidence="1">
    <location>
        <begin position="53"/>
        <end position="135"/>
    </location>
</feature>
<feature type="compositionally biased region" description="Pro residues" evidence="1">
    <location>
        <begin position="308"/>
        <end position="317"/>
    </location>
</feature>
<feature type="non-terminal residue" evidence="2">
    <location>
        <position position="317"/>
    </location>
</feature>
<feature type="compositionally biased region" description="Basic residues" evidence="1">
    <location>
        <begin position="285"/>
        <end position="297"/>
    </location>
</feature>
<gene>
    <name evidence="2" type="ORF">LTR16_006343</name>
</gene>
<dbReference type="Proteomes" id="UP001357485">
    <property type="component" value="Unassembled WGS sequence"/>
</dbReference>
<comment type="caution">
    <text evidence="2">The sequence shown here is derived from an EMBL/GenBank/DDBJ whole genome shotgun (WGS) entry which is preliminary data.</text>
</comment>
<feature type="compositionally biased region" description="Low complexity" evidence="1">
    <location>
        <begin position="248"/>
        <end position="259"/>
    </location>
</feature>
<accession>A0ABR0LN29</accession>
<organism evidence="2 3">
    <name type="scientific">Cryomyces antarcticus</name>
    <dbReference type="NCBI Taxonomy" id="329879"/>
    <lineage>
        <taxon>Eukaryota</taxon>
        <taxon>Fungi</taxon>
        <taxon>Dikarya</taxon>
        <taxon>Ascomycota</taxon>
        <taxon>Pezizomycotina</taxon>
        <taxon>Dothideomycetes</taxon>
        <taxon>Dothideomycetes incertae sedis</taxon>
        <taxon>Cryomyces</taxon>
    </lineage>
</organism>
<name>A0ABR0LN29_9PEZI</name>
<feature type="compositionally biased region" description="Pro residues" evidence="1">
    <location>
        <begin position="106"/>
        <end position="116"/>
    </location>
</feature>
<feature type="region of interest" description="Disordered" evidence="1">
    <location>
        <begin position="236"/>
        <end position="317"/>
    </location>
</feature>
<feature type="region of interest" description="Disordered" evidence="1">
    <location>
        <begin position="186"/>
        <end position="218"/>
    </location>
</feature>
<feature type="compositionally biased region" description="Basic residues" evidence="1">
    <location>
        <begin position="66"/>
        <end position="86"/>
    </location>
</feature>
<protein>
    <submittedName>
        <fullName evidence="2">Uncharacterized protein</fullName>
    </submittedName>
</protein>
<feature type="non-terminal residue" evidence="2">
    <location>
        <position position="1"/>
    </location>
</feature>
<evidence type="ECO:0000313" key="2">
    <source>
        <dbReference type="EMBL" id="KAK5198518.1"/>
    </source>
</evidence>
<sequence length="317" mass="34221">AFRSVLIKRSSVPLGFGHLQPYHLSRLSPDPGTSASPSFLAQASLPSFRPHLSQLHSTHSNLPRHGLLHHRTHSPLHSHQHLRRHSPQQLPLQLRPHQPRQTRSAPLPPASPPQSPAAPRSRLSPPPPDLPQDHPLLLRAHRHPAALPLRAPRAALPAPRRPAAPLLPPPPQALPALLDRGLGALQRRHGPADGRLPPGRRRAHADVARQAGQRRASHLVEDVPPAHLAAGWQRRGLAHDGPHGRAGRGAAARAPPRSPVRGRGRGRERDAADRATLGGVPRPLRGGRRRAGRRGRGRGGAARDLDPPEPPEPGRSG</sequence>
<proteinExistence type="predicted"/>
<keyword evidence="3" id="KW-1185">Reference proteome</keyword>
<evidence type="ECO:0000313" key="3">
    <source>
        <dbReference type="Proteomes" id="UP001357485"/>
    </source>
</evidence>
<evidence type="ECO:0000256" key="1">
    <source>
        <dbReference type="SAM" id="MobiDB-lite"/>
    </source>
</evidence>
<dbReference type="EMBL" id="JAVRRA010017587">
    <property type="protein sequence ID" value="KAK5198518.1"/>
    <property type="molecule type" value="Genomic_DNA"/>
</dbReference>
<feature type="compositionally biased region" description="Low complexity" evidence="1">
    <location>
        <begin position="87"/>
        <end position="105"/>
    </location>
</feature>
<reference evidence="2 3" key="1">
    <citation type="submission" date="2023-08" db="EMBL/GenBank/DDBJ databases">
        <title>Black Yeasts Isolated from many extreme environments.</title>
        <authorList>
            <person name="Coleine C."/>
            <person name="Stajich J.E."/>
            <person name="Selbmann L."/>
        </authorList>
    </citation>
    <scope>NUCLEOTIDE SEQUENCE [LARGE SCALE GENOMIC DNA]</scope>
    <source>
        <strain evidence="2 3">CCFEE 536</strain>
    </source>
</reference>